<keyword evidence="4" id="KW-1185">Reference proteome</keyword>
<name>A0A0D9VVX5_9ORYZ</name>
<proteinExistence type="predicted"/>
<dbReference type="Proteomes" id="UP000032180">
    <property type="component" value="Chromosome 3"/>
</dbReference>
<feature type="signal peptide" evidence="2">
    <location>
        <begin position="1"/>
        <end position="21"/>
    </location>
</feature>
<sequence length="70" mass="7809">MPDWSLSSWIPLLVLPSRSAATRLPLHSTVESPSRSSPPESSYLTGQRTERPRSTILCLGLRLLTCLIEF</sequence>
<dbReference type="AlphaFoldDB" id="A0A0D9VVX5"/>
<evidence type="ECO:0008006" key="5">
    <source>
        <dbReference type="Google" id="ProtNLM"/>
    </source>
</evidence>
<dbReference type="Gramene" id="LPERR03G20290.1">
    <property type="protein sequence ID" value="LPERR03G20290.1"/>
    <property type="gene ID" value="LPERR03G20290"/>
</dbReference>
<evidence type="ECO:0000313" key="3">
    <source>
        <dbReference type="EnsemblPlants" id="LPERR03G20290.1"/>
    </source>
</evidence>
<reference evidence="3 4" key="1">
    <citation type="submission" date="2012-08" db="EMBL/GenBank/DDBJ databases">
        <title>Oryza genome evolution.</title>
        <authorList>
            <person name="Wing R.A."/>
        </authorList>
    </citation>
    <scope>NUCLEOTIDE SEQUENCE</scope>
</reference>
<keyword evidence="2" id="KW-0732">Signal</keyword>
<feature type="chain" id="PRO_5002347913" description="Secreted protein" evidence="2">
    <location>
        <begin position="22"/>
        <end position="70"/>
    </location>
</feature>
<evidence type="ECO:0000256" key="2">
    <source>
        <dbReference type="SAM" id="SignalP"/>
    </source>
</evidence>
<dbReference type="HOGENOM" id="CLU_2761437_0_0_1"/>
<reference evidence="4" key="2">
    <citation type="submission" date="2013-12" db="EMBL/GenBank/DDBJ databases">
        <authorList>
            <person name="Yu Y."/>
            <person name="Lee S."/>
            <person name="de Baynast K."/>
            <person name="Wissotski M."/>
            <person name="Liu L."/>
            <person name="Talag J."/>
            <person name="Goicoechea J."/>
            <person name="Angelova A."/>
            <person name="Jetty R."/>
            <person name="Kudrna D."/>
            <person name="Golser W."/>
            <person name="Rivera L."/>
            <person name="Zhang J."/>
            <person name="Wing R."/>
        </authorList>
    </citation>
    <scope>NUCLEOTIDE SEQUENCE</scope>
</reference>
<organism evidence="3 4">
    <name type="scientific">Leersia perrieri</name>
    <dbReference type="NCBI Taxonomy" id="77586"/>
    <lineage>
        <taxon>Eukaryota</taxon>
        <taxon>Viridiplantae</taxon>
        <taxon>Streptophyta</taxon>
        <taxon>Embryophyta</taxon>
        <taxon>Tracheophyta</taxon>
        <taxon>Spermatophyta</taxon>
        <taxon>Magnoliopsida</taxon>
        <taxon>Liliopsida</taxon>
        <taxon>Poales</taxon>
        <taxon>Poaceae</taxon>
        <taxon>BOP clade</taxon>
        <taxon>Oryzoideae</taxon>
        <taxon>Oryzeae</taxon>
        <taxon>Oryzinae</taxon>
        <taxon>Leersia</taxon>
    </lineage>
</organism>
<reference evidence="3" key="3">
    <citation type="submission" date="2015-04" db="UniProtKB">
        <authorList>
            <consortium name="EnsemblPlants"/>
        </authorList>
    </citation>
    <scope>IDENTIFICATION</scope>
</reference>
<evidence type="ECO:0000256" key="1">
    <source>
        <dbReference type="SAM" id="MobiDB-lite"/>
    </source>
</evidence>
<dbReference type="EnsemblPlants" id="LPERR03G20290.1">
    <property type="protein sequence ID" value="LPERR03G20290.1"/>
    <property type="gene ID" value="LPERR03G20290"/>
</dbReference>
<feature type="compositionally biased region" description="Low complexity" evidence="1">
    <location>
        <begin position="31"/>
        <end position="42"/>
    </location>
</feature>
<protein>
    <recommendedName>
        <fullName evidence="5">Secreted protein</fullName>
    </recommendedName>
</protein>
<accession>A0A0D9VVX5</accession>
<feature type="region of interest" description="Disordered" evidence="1">
    <location>
        <begin position="26"/>
        <end position="50"/>
    </location>
</feature>
<evidence type="ECO:0000313" key="4">
    <source>
        <dbReference type="Proteomes" id="UP000032180"/>
    </source>
</evidence>